<accession>A0ABR4C3X4</accession>
<dbReference type="PANTHER" id="PTHR10963">
    <property type="entry name" value="GLYCOSYL HYDROLASE-RELATED"/>
    <property type="match status" value="1"/>
</dbReference>
<feature type="chain" id="PRO_5047522890" description="GH16 domain-containing protein" evidence="1">
    <location>
        <begin position="25"/>
        <end position="339"/>
    </location>
</feature>
<dbReference type="InterPro" id="IPR000757">
    <property type="entry name" value="Beta-glucanase-like"/>
</dbReference>
<dbReference type="Proteomes" id="UP001595075">
    <property type="component" value="Unassembled WGS sequence"/>
</dbReference>
<keyword evidence="1" id="KW-0732">Signal</keyword>
<keyword evidence="4" id="KW-1185">Reference proteome</keyword>
<dbReference type="PROSITE" id="PS51762">
    <property type="entry name" value="GH16_2"/>
    <property type="match status" value="1"/>
</dbReference>
<dbReference type="CDD" id="cd02181">
    <property type="entry name" value="GH16_fungal_Lam16A_glucanase"/>
    <property type="match status" value="1"/>
</dbReference>
<evidence type="ECO:0000313" key="4">
    <source>
        <dbReference type="Proteomes" id="UP001595075"/>
    </source>
</evidence>
<protein>
    <recommendedName>
        <fullName evidence="2">GH16 domain-containing protein</fullName>
    </recommendedName>
</protein>
<evidence type="ECO:0000259" key="2">
    <source>
        <dbReference type="PROSITE" id="PS51762"/>
    </source>
</evidence>
<dbReference type="EMBL" id="JAZHXI010000014">
    <property type="protein sequence ID" value="KAL2064217.1"/>
    <property type="molecule type" value="Genomic_DNA"/>
</dbReference>
<gene>
    <name evidence="3" type="ORF">VTL71DRAFT_4711</name>
</gene>
<comment type="caution">
    <text evidence="3">The sequence shown here is derived from an EMBL/GenBank/DDBJ whole genome shotgun (WGS) entry which is preliminary data.</text>
</comment>
<evidence type="ECO:0000256" key="1">
    <source>
        <dbReference type="SAM" id="SignalP"/>
    </source>
</evidence>
<name>A0ABR4C3X4_9HELO</name>
<sequence length="339" mass="37878">MAPLASLTALFVLILVVYCEAVRAYTLVHDYNYKNWYSSFIFENLPDPTKGFVDYQSLHDSLALGLTRIIGKQVYMTVDNTSIIPLTSTGRKSIWLESKDTFKHGLLIGDFEHMPGSDCGIWPSFWAFHNYNNPGVYGEINILEGSSDITRNYISLHTSNNCTFKSPADKQTGVPNENNFDCNLSNGAGCSVHAPEGTYGSSFNKQGGGVYALHWTSRFIKVYFFSRNSIPADIVAGKPNPVKWPLPNANFDNRYGKCDVDKSFQEMTVFFDSTFCGAAAGGRAWTEWTDCSVKTGVNTCEEYVANNPHAYDDAYWLINYVRIYQRSEDIVKAASDGES</sequence>
<dbReference type="InterPro" id="IPR013320">
    <property type="entry name" value="ConA-like_dom_sf"/>
</dbReference>
<dbReference type="Gene3D" id="2.60.120.200">
    <property type="match status" value="1"/>
</dbReference>
<dbReference type="InterPro" id="IPR050546">
    <property type="entry name" value="Glycosyl_Hydrlase_16"/>
</dbReference>
<evidence type="ECO:0000313" key="3">
    <source>
        <dbReference type="EMBL" id="KAL2064217.1"/>
    </source>
</evidence>
<dbReference type="SUPFAM" id="SSF49899">
    <property type="entry name" value="Concanavalin A-like lectins/glucanases"/>
    <property type="match status" value="1"/>
</dbReference>
<proteinExistence type="predicted"/>
<feature type="domain" description="GH16" evidence="2">
    <location>
        <begin position="40"/>
        <end position="329"/>
    </location>
</feature>
<organism evidence="3 4">
    <name type="scientific">Oculimacula yallundae</name>
    <dbReference type="NCBI Taxonomy" id="86028"/>
    <lineage>
        <taxon>Eukaryota</taxon>
        <taxon>Fungi</taxon>
        <taxon>Dikarya</taxon>
        <taxon>Ascomycota</taxon>
        <taxon>Pezizomycotina</taxon>
        <taxon>Leotiomycetes</taxon>
        <taxon>Helotiales</taxon>
        <taxon>Ploettnerulaceae</taxon>
        <taxon>Oculimacula</taxon>
    </lineage>
</organism>
<feature type="signal peptide" evidence="1">
    <location>
        <begin position="1"/>
        <end position="24"/>
    </location>
</feature>
<dbReference type="Pfam" id="PF26113">
    <property type="entry name" value="GH16_XgeA"/>
    <property type="match status" value="1"/>
</dbReference>
<dbReference type="PANTHER" id="PTHR10963:SF24">
    <property type="entry name" value="GLYCOSIDASE C21B10.07-RELATED"/>
    <property type="match status" value="1"/>
</dbReference>
<reference evidence="3 4" key="1">
    <citation type="journal article" date="2024" name="Commun. Biol.">
        <title>Comparative genomic analysis of thermophilic fungi reveals convergent evolutionary adaptations and gene losses.</title>
        <authorList>
            <person name="Steindorff A.S."/>
            <person name="Aguilar-Pontes M.V."/>
            <person name="Robinson A.J."/>
            <person name="Andreopoulos B."/>
            <person name="LaButti K."/>
            <person name="Kuo A."/>
            <person name="Mondo S."/>
            <person name="Riley R."/>
            <person name="Otillar R."/>
            <person name="Haridas S."/>
            <person name="Lipzen A."/>
            <person name="Grimwood J."/>
            <person name="Schmutz J."/>
            <person name="Clum A."/>
            <person name="Reid I.D."/>
            <person name="Moisan M.C."/>
            <person name="Butler G."/>
            <person name="Nguyen T.T.M."/>
            <person name="Dewar K."/>
            <person name="Conant G."/>
            <person name="Drula E."/>
            <person name="Henrissat B."/>
            <person name="Hansel C."/>
            <person name="Singer S."/>
            <person name="Hutchinson M.I."/>
            <person name="de Vries R.P."/>
            <person name="Natvig D.O."/>
            <person name="Powell A.J."/>
            <person name="Tsang A."/>
            <person name="Grigoriev I.V."/>
        </authorList>
    </citation>
    <scope>NUCLEOTIDE SEQUENCE [LARGE SCALE GENOMIC DNA]</scope>
    <source>
        <strain evidence="3 4">CBS 494.80</strain>
    </source>
</reference>